<protein>
    <recommendedName>
        <fullName evidence="2">Autotransporter domain-containing protein</fullName>
    </recommendedName>
</protein>
<dbReference type="InterPro" id="IPR005546">
    <property type="entry name" value="Autotransporte_beta"/>
</dbReference>
<dbReference type="PANTHER" id="PTHR35037:SF3">
    <property type="entry name" value="C-TERMINAL REGION OF AIDA-LIKE PROTEIN"/>
    <property type="match status" value="1"/>
</dbReference>
<dbReference type="EMBL" id="CADIKM010000002">
    <property type="protein sequence ID" value="CAB3778654.1"/>
    <property type="molecule type" value="Genomic_DNA"/>
</dbReference>
<evidence type="ECO:0000313" key="3">
    <source>
        <dbReference type="EMBL" id="CAB3778654.1"/>
    </source>
</evidence>
<feature type="region of interest" description="Disordered" evidence="1">
    <location>
        <begin position="1"/>
        <end position="26"/>
    </location>
</feature>
<dbReference type="Gene3D" id="2.160.20.20">
    <property type="match status" value="1"/>
</dbReference>
<dbReference type="SUPFAM" id="SSF103515">
    <property type="entry name" value="Autotransporter"/>
    <property type="match status" value="1"/>
</dbReference>
<dbReference type="InterPro" id="IPR006315">
    <property type="entry name" value="OM_autotransptr_brl_dom"/>
</dbReference>
<name>A0A6S7AVF3_9BURK</name>
<feature type="domain" description="Autotransporter" evidence="2">
    <location>
        <begin position="174"/>
        <end position="449"/>
    </location>
</feature>
<dbReference type="AlphaFoldDB" id="A0A6S7AVF3"/>
<dbReference type="InterPro" id="IPR051551">
    <property type="entry name" value="Autotransporter_adhesion"/>
</dbReference>
<organism evidence="3 4">
    <name type="scientific">Pararobbsia alpina</name>
    <dbReference type="NCBI Taxonomy" id="621374"/>
    <lineage>
        <taxon>Bacteria</taxon>
        <taxon>Pseudomonadati</taxon>
        <taxon>Pseudomonadota</taxon>
        <taxon>Betaproteobacteria</taxon>
        <taxon>Burkholderiales</taxon>
        <taxon>Burkholderiaceae</taxon>
        <taxon>Pararobbsia</taxon>
    </lineage>
</organism>
<dbReference type="Gene3D" id="2.40.128.130">
    <property type="entry name" value="Autotransporter beta-domain"/>
    <property type="match status" value="1"/>
</dbReference>
<accession>A0A6S7AVF3</accession>
<dbReference type="InterPro" id="IPR036709">
    <property type="entry name" value="Autotransporte_beta_dom_sf"/>
</dbReference>
<dbReference type="NCBIfam" id="TIGR01414">
    <property type="entry name" value="autotrans_barl"/>
    <property type="match status" value="1"/>
</dbReference>
<evidence type="ECO:0000256" key="1">
    <source>
        <dbReference type="SAM" id="MobiDB-lite"/>
    </source>
</evidence>
<evidence type="ECO:0000313" key="4">
    <source>
        <dbReference type="Proteomes" id="UP000494115"/>
    </source>
</evidence>
<dbReference type="GO" id="GO:0019867">
    <property type="term" value="C:outer membrane"/>
    <property type="evidence" value="ECO:0007669"/>
    <property type="project" value="InterPro"/>
</dbReference>
<gene>
    <name evidence="3" type="ORF">LMG28138_00543</name>
</gene>
<keyword evidence="4" id="KW-1185">Reference proteome</keyword>
<dbReference type="PANTHER" id="PTHR35037">
    <property type="entry name" value="C-TERMINAL REGION OF AIDA-LIKE PROTEIN"/>
    <property type="match status" value="1"/>
</dbReference>
<dbReference type="SMART" id="SM00869">
    <property type="entry name" value="Autotransporter"/>
    <property type="match status" value="1"/>
</dbReference>
<dbReference type="InterPro" id="IPR012332">
    <property type="entry name" value="Autotransporter_pectin_lyase_C"/>
</dbReference>
<sequence>MGAASGATTIHVSSVGRSQPALTGVTPTSGISIVQVGGEASPQNFTLSGGYVAAGPYQMRLVHFAPAQAAPGELDPALAAHGVTQFNDFRLQTEQVLQPGTPPDGNLPGQPVGIGPEGELPGQELVVPQVPAYLALPTGALHYASVLLDDLHKRVGDLTPPPLDTLNALDAANGFPYAPNAFVRVKGWTGTVTGSLQPDFHQRIWMLQAGGGVTWPGVFAEGDRVDGNIVMSQGGSRSTVAVNHSVSRFDATGFGLTATYRSAGGAYADLVAQGLFFTNVGFSTDERGSVGSTSGSGFVTSLEAGLPFVLGRWATIEPRAALAYQTDHFRPFTDVDGVQTDLGNASSLAARIGTRLSHAFAFQSSRGAGEISPFVTVDYVRSLVGHNHETVGGVVFYDDTGGNALKYGCGISVRLQQRMSGYVSFEHVSGRGAPSATGNEILGTFRYVF</sequence>
<reference evidence="3 4" key="1">
    <citation type="submission" date="2020-04" db="EMBL/GenBank/DDBJ databases">
        <authorList>
            <person name="De Canck E."/>
        </authorList>
    </citation>
    <scope>NUCLEOTIDE SEQUENCE [LARGE SCALE GENOMIC DNA]</scope>
    <source>
        <strain evidence="3 4">LMG 28138</strain>
    </source>
</reference>
<proteinExistence type="predicted"/>
<dbReference type="PROSITE" id="PS51208">
    <property type="entry name" value="AUTOTRANSPORTER"/>
    <property type="match status" value="1"/>
</dbReference>
<dbReference type="Proteomes" id="UP000494115">
    <property type="component" value="Unassembled WGS sequence"/>
</dbReference>
<evidence type="ECO:0000259" key="2">
    <source>
        <dbReference type="PROSITE" id="PS51208"/>
    </source>
</evidence>
<dbReference type="Pfam" id="PF03797">
    <property type="entry name" value="Autotransporter"/>
    <property type="match status" value="1"/>
</dbReference>